<keyword evidence="1" id="KW-0732">Signal</keyword>
<accession>A0A5C7ELK2</accession>
<dbReference type="EMBL" id="VPFL01000007">
    <property type="protein sequence ID" value="TXF12257.1"/>
    <property type="molecule type" value="Genomic_DNA"/>
</dbReference>
<dbReference type="AlphaFoldDB" id="A0A5C7ELK2"/>
<dbReference type="OrthoDB" id="9951322at2"/>
<dbReference type="InParanoid" id="A0A5C7ELK2"/>
<feature type="chain" id="PRO_5022695719" description="DUF5666 domain-containing protein" evidence="1">
    <location>
        <begin position="24"/>
        <end position="116"/>
    </location>
</feature>
<reference evidence="2 3" key="1">
    <citation type="submission" date="2019-08" db="EMBL/GenBank/DDBJ databases">
        <title>Pelomicrobium methylotrophicum gen. nov., sp. nov. a moderately thermophilic, facultatively anaerobic, lithoautotrophic and methylotrophic bacterium isolated from a terrestrial mud volcano.</title>
        <authorList>
            <person name="Slobodkina G.B."/>
            <person name="Merkel A.Y."/>
            <person name="Slobodkin A.I."/>
        </authorList>
    </citation>
    <scope>NUCLEOTIDE SEQUENCE [LARGE SCALE GENOMIC DNA]</scope>
    <source>
        <strain evidence="2 3">SM250</strain>
    </source>
</reference>
<evidence type="ECO:0000313" key="2">
    <source>
        <dbReference type="EMBL" id="TXF12257.1"/>
    </source>
</evidence>
<feature type="signal peptide" evidence="1">
    <location>
        <begin position="1"/>
        <end position="23"/>
    </location>
</feature>
<proteinExistence type="predicted"/>
<evidence type="ECO:0000313" key="3">
    <source>
        <dbReference type="Proteomes" id="UP000321201"/>
    </source>
</evidence>
<dbReference type="RefSeq" id="WP_147799456.1">
    <property type="nucleotide sequence ID" value="NZ_VPFL01000007.1"/>
</dbReference>
<dbReference type="Proteomes" id="UP000321201">
    <property type="component" value="Unassembled WGS sequence"/>
</dbReference>
<protein>
    <recommendedName>
        <fullName evidence="4">DUF5666 domain-containing protein</fullName>
    </recommendedName>
</protein>
<keyword evidence="3" id="KW-1185">Reference proteome</keyword>
<evidence type="ECO:0000256" key="1">
    <source>
        <dbReference type="SAM" id="SignalP"/>
    </source>
</evidence>
<comment type="caution">
    <text evidence="2">The sequence shown here is derived from an EMBL/GenBank/DDBJ whole genome shotgun (WGS) entry which is preliminary data.</text>
</comment>
<name>A0A5C7ELK2_9PROT</name>
<gene>
    <name evidence="2" type="ORF">FR698_06925</name>
</gene>
<organism evidence="2 3">
    <name type="scientific">Pelomicrobium methylotrophicum</name>
    <dbReference type="NCBI Taxonomy" id="2602750"/>
    <lineage>
        <taxon>Bacteria</taxon>
        <taxon>Pseudomonadati</taxon>
        <taxon>Pseudomonadota</taxon>
        <taxon>Hydrogenophilia</taxon>
        <taxon>Hydrogenophilia incertae sedis</taxon>
        <taxon>Pelomicrobium</taxon>
    </lineage>
</organism>
<evidence type="ECO:0008006" key="4">
    <source>
        <dbReference type="Google" id="ProtNLM"/>
    </source>
</evidence>
<sequence>MSNRLTMGVALAMVVGLALHTSAGFGQNVIEGTVAGTKLTRCTFKPGGCEGTLILETQGEGKIARITINVPLGTPIKKGDEDVYLPTLNGKAVSIVHITERGEKIAKSIEVRTVKP</sequence>